<keyword evidence="1" id="KW-0812">Transmembrane</keyword>
<proteinExistence type="predicted"/>
<evidence type="ECO:0000256" key="1">
    <source>
        <dbReference type="SAM" id="Phobius"/>
    </source>
</evidence>
<feature type="transmembrane region" description="Helical" evidence="1">
    <location>
        <begin position="146"/>
        <end position="164"/>
    </location>
</feature>
<evidence type="ECO:0000313" key="4">
    <source>
        <dbReference type="Proteomes" id="UP000199024"/>
    </source>
</evidence>
<dbReference type="Proteomes" id="UP000199024">
    <property type="component" value="Unassembled WGS sequence"/>
</dbReference>
<keyword evidence="3" id="KW-0328">Glycosyltransferase</keyword>
<evidence type="ECO:0000313" key="3">
    <source>
        <dbReference type="EMBL" id="SFS15028.1"/>
    </source>
</evidence>
<name>A0A1I6MHC2_9BACT</name>
<keyword evidence="1" id="KW-0472">Membrane</keyword>
<sequence>MRSFKPLAALLVATTVLCVGVAARVPVSAMPGYQLDIEEWIRTGRIADTFTPLAYPLFAGSAYRLGHNHGILAAQILLHLAMVLMAYLILRELRVSPLRSALGSLPIALSPDLLLAVTKVWDFALSTFVMLLLVLCFLKIANRRGFAGWGLTIASGAAFGFAMASRANLIILLPVAVVLFFVIGRSAAKSIVATGAAVFLVVAFSGFAMVGIASHGSVFIPRNGPYNLYAGHNPYTIEEMIQYENGEPSIRPAITPTYSGLSSDDMYAHSLEPFYMQQAEHFIVHNPGTEIKLLGVKLFTLLRPDTKVQPLHSGGGMAKAVLALPVPIFLAMLLLTGRRALLPVDWLLILVETLYVVPFLITNSDPRFRSPLDAVLLLHSVSLLDRYLKRRAPASVSAEA</sequence>
<dbReference type="GO" id="GO:0016757">
    <property type="term" value="F:glycosyltransferase activity"/>
    <property type="evidence" value="ECO:0007669"/>
    <property type="project" value="UniProtKB-KW"/>
</dbReference>
<keyword evidence="4" id="KW-1185">Reference proteome</keyword>
<gene>
    <name evidence="3" type="ORF">SAMN05421771_2636</name>
</gene>
<feature type="transmembrane region" description="Helical" evidence="1">
    <location>
        <begin position="341"/>
        <end position="361"/>
    </location>
</feature>
<feature type="chain" id="PRO_5011499486" evidence="2">
    <location>
        <begin position="30"/>
        <end position="400"/>
    </location>
</feature>
<evidence type="ECO:0000256" key="2">
    <source>
        <dbReference type="SAM" id="SignalP"/>
    </source>
</evidence>
<dbReference type="EMBL" id="FOZL01000001">
    <property type="protein sequence ID" value="SFS15028.1"/>
    <property type="molecule type" value="Genomic_DNA"/>
</dbReference>
<dbReference type="RefSeq" id="WP_089839544.1">
    <property type="nucleotide sequence ID" value="NZ_FOZL01000001.1"/>
</dbReference>
<dbReference type="OrthoDB" id="120137at2"/>
<keyword evidence="3" id="KW-0808">Transferase</keyword>
<dbReference type="STRING" id="474950.SAMN05421771_2636"/>
<feature type="transmembrane region" description="Helical" evidence="1">
    <location>
        <begin position="194"/>
        <end position="213"/>
    </location>
</feature>
<feature type="transmembrane region" description="Helical" evidence="1">
    <location>
        <begin position="71"/>
        <end position="90"/>
    </location>
</feature>
<dbReference type="AlphaFoldDB" id="A0A1I6MHC2"/>
<organism evidence="3 4">
    <name type="scientific">Granulicella pectinivorans</name>
    <dbReference type="NCBI Taxonomy" id="474950"/>
    <lineage>
        <taxon>Bacteria</taxon>
        <taxon>Pseudomonadati</taxon>
        <taxon>Acidobacteriota</taxon>
        <taxon>Terriglobia</taxon>
        <taxon>Terriglobales</taxon>
        <taxon>Acidobacteriaceae</taxon>
        <taxon>Granulicella</taxon>
    </lineage>
</organism>
<feature type="transmembrane region" description="Helical" evidence="1">
    <location>
        <begin position="169"/>
        <end position="188"/>
    </location>
</feature>
<protein>
    <submittedName>
        <fullName evidence="3">Dolichyl-phosphate-mannose-protein mannosyltransferase</fullName>
    </submittedName>
</protein>
<keyword evidence="2" id="KW-0732">Signal</keyword>
<feature type="transmembrane region" description="Helical" evidence="1">
    <location>
        <begin position="317"/>
        <end position="335"/>
    </location>
</feature>
<feature type="signal peptide" evidence="2">
    <location>
        <begin position="1"/>
        <end position="29"/>
    </location>
</feature>
<accession>A0A1I6MHC2</accession>
<feature type="transmembrane region" description="Helical" evidence="1">
    <location>
        <begin position="120"/>
        <end position="140"/>
    </location>
</feature>
<reference evidence="3 4" key="1">
    <citation type="submission" date="2016-10" db="EMBL/GenBank/DDBJ databases">
        <authorList>
            <person name="de Groot N.N."/>
        </authorList>
    </citation>
    <scope>NUCLEOTIDE SEQUENCE [LARGE SCALE GENOMIC DNA]</scope>
    <source>
        <strain evidence="3 4">DSM 21001</strain>
    </source>
</reference>
<keyword evidence="1" id="KW-1133">Transmembrane helix</keyword>